<dbReference type="EMBL" id="JANBUO010000407">
    <property type="protein sequence ID" value="KAJ2804389.1"/>
    <property type="molecule type" value="Genomic_DNA"/>
</dbReference>
<comment type="caution">
    <text evidence="6">The sequence shown here is derived from an EMBL/GenBank/DDBJ whole genome shotgun (WGS) entry which is preliminary data.</text>
</comment>
<dbReference type="InterPro" id="IPR050776">
    <property type="entry name" value="Ank_Repeat/CDKN_Inhibitor"/>
</dbReference>
<proteinExistence type="predicted"/>
<dbReference type="Pfam" id="PF12796">
    <property type="entry name" value="Ank_2"/>
    <property type="match status" value="2"/>
</dbReference>
<evidence type="ECO:0000256" key="3">
    <source>
        <dbReference type="PROSITE-ProRule" id="PRU00023"/>
    </source>
</evidence>
<dbReference type="Proteomes" id="UP001140094">
    <property type="component" value="Unassembled WGS sequence"/>
</dbReference>
<dbReference type="CDD" id="cd14483">
    <property type="entry name" value="SPX_PHO81_NUC-2_like"/>
    <property type="match status" value="1"/>
</dbReference>
<keyword evidence="7" id="KW-1185">Reference proteome</keyword>
<evidence type="ECO:0000313" key="7">
    <source>
        <dbReference type="Proteomes" id="UP001140094"/>
    </source>
</evidence>
<evidence type="ECO:0000259" key="5">
    <source>
        <dbReference type="PROSITE" id="PS51382"/>
    </source>
</evidence>
<evidence type="ECO:0000256" key="1">
    <source>
        <dbReference type="ARBA" id="ARBA00022737"/>
    </source>
</evidence>
<feature type="domain" description="SPX" evidence="5">
    <location>
        <begin position="1"/>
        <end position="154"/>
    </location>
</feature>
<dbReference type="PROSITE" id="PS50297">
    <property type="entry name" value="ANK_REP_REGION"/>
    <property type="match status" value="3"/>
</dbReference>
<dbReference type="PROSITE" id="PS51382">
    <property type="entry name" value="SPX"/>
    <property type="match status" value="1"/>
</dbReference>
<dbReference type="InterPro" id="IPR057506">
    <property type="entry name" value="C2_GPCPD1"/>
</dbReference>
<dbReference type="OrthoDB" id="1577640at2759"/>
<dbReference type="Pfam" id="PF00023">
    <property type="entry name" value="Ank"/>
    <property type="match status" value="1"/>
</dbReference>
<feature type="repeat" description="ANK" evidence="3">
    <location>
        <begin position="480"/>
        <end position="512"/>
    </location>
</feature>
<dbReference type="Pfam" id="PF25329">
    <property type="entry name" value="C2_GDE1"/>
    <property type="match status" value="1"/>
</dbReference>
<dbReference type="GO" id="GO:0005634">
    <property type="term" value="C:nucleus"/>
    <property type="evidence" value="ECO:0007669"/>
    <property type="project" value="TreeGrafter"/>
</dbReference>
<dbReference type="InterPro" id="IPR017946">
    <property type="entry name" value="PLC-like_Pdiesterase_TIM-brl"/>
</dbReference>
<dbReference type="Gene3D" id="1.25.40.20">
    <property type="entry name" value="Ankyrin repeat-containing domain"/>
    <property type="match status" value="1"/>
</dbReference>
<dbReference type="PROSITE" id="PS50088">
    <property type="entry name" value="ANK_REPEAT"/>
    <property type="match status" value="4"/>
</dbReference>
<dbReference type="SUPFAM" id="SSF51695">
    <property type="entry name" value="PLC-like phosphodiesterases"/>
    <property type="match status" value="1"/>
</dbReference>
<dbReference type="Pfam" id="PF03105">
    <property type="entry name" value="SPX"/>
    <property type="match status" value="2"/>
</dbReference>
<evidence type="ECO:0000313" key="6">
    <source>
        <dbReference type="EMBL" id="KAJ2804389.1"/>
    </source>
</evidence>
<reference evidence="6" key="1">
    <citation type="submission" date="2022-07" db="EMBL/GenBank/DDBJ databases">
        <title>Phylogenomic reconstructions and comparative analyses of Kickxellomycotina fungi.</title>
        <authorList>
            <person name="Reynolds N.K."/>
            <person name="Stajich J.E."/>
            <person name="Barry K."/>
            <person name="Grigoriev I.V."/>
            <person name="Crous P."/>
            <person name="Smith M.E."/>
        </authorList>
    </citation>
    <scope>NUCLEOTIDE SEQUENCE</scope>
    <source>
        <strain evidence="6">NRRL 1565</strain>
    </source>
</reference>
<accession>A0A9W8I3M2</accession>
<dbReference type="InterPro" id="IPR036770">
    <property type="entry name" value="Ankyrin_rpt-contain_sf"/>
</dbReference>
<gene>
    <name evidence="6" type="primary">PHO81</name>
    <name evidence="6" type="ORF">H4R20_002531</name>
</gene>
<keyword evidence="2 3" id="KW-0040">ANK repeat</keyword>
<dbReference type="AlphaFoldDB" id="A0A9W8I3M2"/>
<feature type="region of interest" description="Disordered" evidence="4">
    <location>
        <begin position="998"/>
        <end position="1030"/>
    </location>
</feature>
<feature type="compositionally biased region" description="Basic and acidic residues" evidence="4">
    <location>
        <begin position="578"/>
        <end position="591"/>
    </location>
</feature>
<dbReference type="SUPFAM" id="SSF48403">
    <property type="entry name" value="Ankyrin repeat"/>
    <property type="match status" value="1"/>
</dbReference>
<protein>
    <submittedName>
        <fullName evidence="6">Phosphate system positive regulatory protein pho81</fullName>
    </submittedName>
</protein>
<keyword evidence="1" id="KW-0677">Repeat</keyword>
<dbReference type="Gene3D" id="3.20.20.190">
    <property type="entry name" value="Phosphatidylinositol (PI) phosphodiesterase"/>
    <property type="match status" value="1"/>
</dbReference>
<dbReference type="PANTHER" id="PTHR24201">
    <property type="entry name" value="ANK_REP_REGION DOMAIN-CONTAINING PROTEIN"/>
    <property type="match status" value="1"/>
</dbReference>
<feature type="region of interest" description="Disordered" evidence="4">
    <location>
        <begin position="575"/>
        <end position="603"/>
    </location>
</feature>
<feature type="repeat" description="ANK" evidence="3">
    <location>
        <begin position="448"/>
        <end position="475"/>
    </location>
</feature>
<sequence length="1185" mass="129491">MKFGKHIQAQTIPEWGAHYMSYKTLKKIIKELEAPLSPGADPSEASQRRLQTVKAAFFFQVDRELEKVNMFYLQKEADTKVRLKSLIEKQRNLRSRGPRNRTATIRALHEAFLNSRHELDKLQSFVEINGTGFRKILKKWDKRSKSSTKELYLARQVEVQPCFNKEVIAELSDAVTKCLSELEHTMDEDSERIPSSKIPPRRLDLILQPSQDTGIYPQASAEQSHVAVDSTNIEMAVCQPSTEDAISPGVDDSTPAIPRNSSAGFLLDAGLPRSVQIDRMEAELFHNLELASMQSAAELLEKYKTQQTDAQKACVTRVLWRACSEIKDTDKQKMLLASGLADLRSVDDINERTLAHEASIHGSLVILEAAIAAGNSADELDYYDRRPVHYASINNHKQCLQYLLDQGGSVRAIDDDGNHAFGYAVSNGHTDCVRMILQYDSKIAQSTPDNPVLVLACEKGHEEIVKLLLEAGAEIAPNLQGMHPLHVAARAGFAGIIRILLEHGAPVDVVDKDLGWTPVFYAANEGQAECIRVLLGEGCNVNVLDENGRGPSYFAANEGHLDCVDLLLEASSAAQSNSKEEVTHHNEHTINDDNNQPHTEDSTQQRIDAGDVLAGGSSLDLDGIPSLSLPPPLIPFRVYGHNFLAKHTRIHIRMQAHGRVGMSPVSFFDDRDTVALKLVAAAKPDTGMVPHTVMLPMETPSTTFGFQTENLDQFHLEFLLYPSFGLRPIGKAVALSNLFTGSSSGVARLPLLDRYLKLVAEVSFEFLVIRPFEGAQLQIGGKVETYWKSTNPGQQQQNSAAAFTAASALGNSPSRPLLPSGISSTMLTSPSSTVDLGIGGAGQASTPMIISSSLAAEHVCVQVQICRDGVPVVSPRMHIDVGGPSEARLCIHDLSHIEFQRAMGVPHDVDNGQVRGGPKPDTTAGNAAEWHEYLHDSGFTLGDVLRILPARFGISIQVLDNSRDWSGNNDNNMVHASYDINEYIDRILETVYASQISTQEDATSNTEHTGTSSRRSSGEFVHKAAGGQQRRNDVQRNTVFCSYSPIVCVTLNWKQPNYAVFLLTSGRECPGSSIKTGAGNAEIAGSRSSADAPSFGTSSSHLSLKEAVRFACANNLLGLICSSSLLTRVPALIENVKNSGLLLVSFGSENYDEQQRQSQKSRGVDATICNGVILYEADQSLEYAI</sequence>
<dbReference type="SMART" id="SM00248">
    <property type="entry name" value="ANK"/>
    <property type="match status" value="7"/>
</dbReference>
<evidence type="ECO:0000256" key="4">
    <source>
        <dbReference type="SAM" id="MobiDB-lite"/>
    </source>
</evidence>
<feature type="compositionally biased region" description="Polar residues" evidence="4">
    <location>
        <begin position="998"/>
        <end position="1015"/>
    </location>
</feature>
<evidence type="ECO:0000256" key="2">
    <source>
        <dbReference type="ARBA" id="ARBA00023043"/>
    </source>
</evidence>
<organism evidence="6 7">
    <name type="scientific">Coemansia guatemalensis</name>
    <dbReference type="NCBI Taxonomy" id="2761395"/>
    <lineage>
        <taxon>Eukaryota</taxon>
        <taxon>Fungi</taxon>
        <taxon>Fungi incertae sedis</taxon>
        <taxon>Zoopagomycota</taxon>
        <taxon>Kickxellomycotina</taxon>
        <taxon>Kickxellomycetes</taxon>
        <taxon>Kickxellales</taxon>
        <taxon>Kickxellaceae</taxon>
        <taxon>Coemansia</taxon>
    </lineage>
</organism>
<name>A0A9W8I3M2_9FUNG</name>
<dbReference type="GO" id="GO:0006629">
    <property type="term" value="P:lipid metabolic process"/>
    <property type="evidence" value="ECO:0007669"/>
    <property type="project" value="InterPro"/>
</dbReference>
<dbReference type="GO" id="GO:0008081">
    <property type="term" value="F:phosphoric diester hydrolase activity"/>
    <property type="evidence" value="ECO:0007669"/>
    <property type="project" value="InterPro"/>
</dbReference>
<feature type="repeat" description="ANK" evidence="3">
    <location>
        <begin position="514"/>
        <end position="546"/>
    </location>
</feature>
<dbReference type="InterPro" id="IPR004331">
    <property type="entry name" value="SPX_dom"/>
</dbReference>
<dbReference type="InterPro" id="IPR002110">
    <property type="entry name" value="Ankyrin_rpt"/>
</dbReference>
<feature type="repeat" description="ANK" evidence="3">
    <location>
        <begin position="383"/>
        <end position="415"/>
    </location>
</feature>